<feature type="domain" description="HD" evidence="1">
    <location>
        <begin position="27"/>
        <end position="122"/>
    </location>
</feature>
<proteinExistence type="predicted"/>
<organism evidence="2 3">
    <name type="scientific">Peloplasma aerotolerans</name>
    <dbReference type="NCBI Taxonomy" id="3044389"/>
    <lineage>
        <taxon>Bacteria</taxon>
        <taxon>Bacillati</taxon>
        <taxon>Mycoplasmatota</taxon>
        <taxon>Mollicutes</taxon>
        <taxon>Acholeplasmatales</taxon>
        <taxon>Acholeplasmataceae</taxon>
        <taxon>Peloplasma</taxon>
    </lineage>
</organism>
<accession>A0AAW6UD14</accession>
<evidence type="ECO:0000313" key="3">
    <source>
        <dbReference type="Proteomes" id="UP001431532"/>
    </source>
</evidence>
<dbReference type="Gene3D" id="1.10.3210.10">
    <property type="entry name" value="Hypothetical protein af1432"/>
    <property type="match status" value="1"/>
</dbReference>
<reference evidence="2" key="1">
    <citation type="submission" date="2023-05" db="EMBL/GenBank/DDBJ databases">
        <title>Mariniplasma microaerophilum sp. nov., a novel anaerobic mollicute isolated from terrestrial mud volcano, Taman Peninsula, Russia.</title>
        <authorList>
            <person name="Khomyakova M.A."/>
            <person name="Merkel A.Y."/>
            <person name="Slobodkin A.I."/>
        </authorList>
    </citation>
    <scope>NUCLEOTIDE SEQUENCE</scope>
    <source>
        <strain evidence="2">M4Ah</strain>
    </source>
</reference>
<gene>
    <name evidence="2" type="ORF">QJ521_08140</name>
</gene>
<dbReference type="InterPro" id="IPR006674">
    <property type="entry name" value="HD_domain"/>
</dbReference>
<keyword evidence="3" id="KW-1185">Reference proteome</keyword>
<evidence type="ECO:0000259" key="1">
    <source>
        <dbReference type="Pfam" id="PF01966"/>
    </source>
</evidence>
<evidence type="ECO:0000313" key="2">
    <source>
        <dbReference type="EMBL" id="MDI6453534.1"/>
    </source>
</evidence>
<dbReference type="Pfam" id="PF01966">
    <property type="entry name" value="HD"/>
    <property type="match status" value="1"/>
</dbReference>
<name>A0AAW6UD14_9MOLU</name>
<dbReference type="EMBL" id="JASCXW010000032">
    <property type="protein sequence ID" value="MDI6453534.1"/>
    <property type="molecule type" value="Genomic_DNA"/>
</dbReference>
<dbReference type="SUPFAM" id="SSF109604">
    <property type="entry name" value="HD-domain/PDEase-like"/>
    <property type="match status" value="1"/>
</dbReference>
<dbReference type="AlphaFoldDB" id="A0AAW6UD14"/>
<dbReference type="RefSeq" id="WP_282839967.1">
    <property type="nucleotide sequence ID" value="NZ_JASCXW010000032.1"/>
</dbReference>
<sequence>MEKELLTYLYNKIIPLYRHFDDAHQMDHVEKVIENSIEIAKPYEVNHDMVYVIACYHDIGMQFGRNDHHITGGLFLYNDQELSKYFTKEQRRIMKEAVEDHRASNDEPPRSIYGKIIAEADRDIDIDIVVTRTIQYGFKHYPDSNEEEHIKRAYQHIEEKYGPNGYLKLWLETKKNRDGLNKIHHLLSDSKTLRTLIFEHYKKIKNK</sequence>
<protein>
    <submittedName>
        <fullName evidence="2">HD domain-containing protein</fullName>
    </submittedName>
</protein>
<dbReference type="Proteomes" id="UP001431532">
    <property type="component" value="Unassembled WGS sequence"/>
</dbReference>
<comment type="caution">
    <text evidence="2">The sequence shown here is derived from an EMBL/GenBank/DDBJ whole genome shotgun (WGS) entry which is preliminary data.</text>
</comment>